<name>A0A1I1SKI5_9ACTN</name>
<dbReference type="STRING" id="910347.SAMN05421773_11673"/>
<dbReference type="PANTHER" id="PTHR35585:SF1">
    <property type="entry name" value="HHE DOMAIN PROTEIN (AFU_ORTHOLOGUE AFUA_4G00730)"/>
    <property type="match status" value="1"/>
</dbReference>
<evidence type="ECO:0000259" key="3">
    <source>
        <dbReference type="Pfam" id="PF01814"/>
    </source>
</evidence>
<feature type="region of interest" description="Disordered" evidence="2">
    <location>
        <begin position="134"/>
        <end position="193"/>
    </location>
</feature>
<keyword evidence="1" id="KW-0175">Coiled coil</keyword>
<dbReference type="AlphaFoldDB" id="A0A1I1SKI5"/>
<sequence>MADVIDLITRDHRRVEELFEQLRDGGDRAALMDEVARLLIAHSRAEEERVYPLIAKEVPGEAEEVRHSEAEHQEAEELIHRLLAAGPDSGEFDDLLGRLVEAVTEHVEKEESEVLPALREAVAGDRLAELAEEFGERREEALEEYEPAAGGAGDSGATRDELYEQAREHDIPGRSKMNKDDLARAVQEEETGD</sequence>
<dbReference type="RefSeq" id="WP_093840929.1">
    <property type="nucleotide sequence ID" value="NZ_FOLM01000016.1"/>
</dbReference>
<feature type="coiled-coil region" evidence="1">
    <location>
        <begin position="28"/>
        <end position="85"/>
    </location>
</feature>
<organism evidence="4 5">
    <name type="scientific">Streptomyces aidingensis</name>
    <dbReference type="NCBI Taxonomy" id="910347"/>
    <lineage>
        <taxon>Bacteria</taxon>
        <taxon>Bacillati</taxon>
        <taxon>Actinomycetota</taxon>
        <taxon>Actinomycetes</taxon>
        <taxon>Kitasatosporales</taxon>
        <taxon>Streptomycetaceae</taxon>
        <taxon>Streptomyces</taxon>
    </lineage>
</organism>
<dbReference type="OrthoDB" id="5183396at2"/>
<dbReference type="PANTHER" id="PTHR35585">
    <property type="entry name" value="HHE DOMAIN PROTEIN (AFU_ORTHOLOGUE AFUA_4G00730)"/>
    <property type="match status" value="1"/>
</dbReference>
<keyword evidence="5" id="KW-1185">Reference proteome</keyword>
<evidence type="ECO:0000313" key="4">
    <source>
        <dbReference type="EMBL" id="SFD46977.1"/>
    </source>
</evidence>
<protein>
    <submittedName>
        <fullName evidence="4">Rho termination factor, N-terminal domain</fullName>
    </submittedName>
</protein>
<accession>A0A1I1SKI5</accession>
<gene>
    <name evidence="4" type="ORF">SAMN05421773_11673</name>
</gene>
<reference evidence="4 5" key="1">
    <citation type="submission" date="2016-10" db="EMBL/GenBank/DDBJ databases">
        <authorList>
            <person name="de Groot N.N."/>
        </authorList>
    </citation>
    <scope>NUCLEOTIDE SEQUENCE [LARGE SCALE GENOMIC DNA]</scope>
    <source>
        <strain evidence="4 5">CGMCC 4.5739</strain>
    </source>
</reference>
<dbReference type="EMBL" id="FOLM01000016">
    <property type="protein sequence ID" value="SFD46977.1"/>
    <property type="molecule type" value="Genomic_DNA"/>
</dbReference>
<dbReference type="Gene3D" id="1.20.120.520">
    <property type="entry name" value="nmb1532 protein domain like"/>
    <property type="match status" value="1"/>
</dbReference>
<evidence type="ECO:0000313" key="5">
    <source>
        <dbReference type="Proteomes" id="UP000199207"/>
    </source>
</evidence>
<evidence type="ECO:0000256" key="1">
    <source>
        <dbReference type="SAM" id="Coils"/>
    </source>
</evidence>
<evidence type="ECO:0000256" key="2">
    <source>
        <dbReference type="SAM" id="MobiDB-lite"/>
    </source>
</evidence>
<feature type="compositionally biased region" description="Basic and acidic residues" evidence="2">
    <location>
        <begin position="157"/>
        <end position="187"/>
    </location>
</feature>
<proteinExistence type="predicted"/>
<dbReference type="InterPro" id="IPR012312">
    <property type="entry name" value="Hemerythrin-like"/>
</dbReference>
<dbReference type="Proteomes" id="UP000199207">
    <property type="component" value="Unassembled WGS sequence"/>
</dbReference>
<feature type="domain" description="Hemerythrin-like" evidence="3">
    <location>
        <begin position="4"/>
        <end position="118"/>
    </location>
</feature>
<dbReference type="Pfam" id="PF01814">
    <property type="entry name" value="Hemerythrin"/>
    <property type="match status" value="1"/>
</dbReference>